<name>A0ABT2MZV2_9CYAN</name>
<dbReference type="Proteomes" id="UP001525890">
    <property type="component" value="Unassembled WGS sequence"/>
</dbReference>
<evidence type="ECO:0000313" key="1">
    <source>
        <dbReference type="EMBL" id="MCT7970269.1"/>
    </source>
</evidence>
<gene>
    <name evidence="1" type="ORF">NG799_28540</name>
</gene>
<proteinExistence type="predicted"/>
<comment type="caution">
    <text evidence="1">The sequence shown here is derived from an EMBL/GenBank/DDBJ whole genome shotgun (WGS) entry which is preliminary data.</text>
</comment>
<organism evidence="1 2">
    <name type="scientific">Laspinema palackyanum D2a</name>
    <dbReference type="NCBI Taxonomy" id="2953684"/>
    <lineage>
        <taxon>Bacteria</taxon>
        <taxon>Bacillati</taxon>
        <taxon>Cyanobacteriota</taxon>
        <taxon>Cyanophyceae</taxon>
        <taxon>Oscillatoriophycideae</taxon>
        <taxon>Oscillatoriales</taxon>
        <taxon>Laspinemataceae</taxon>
        <taxon>Laspinema</taxon>
        <taxon>Laspinema palackyanum</taxon>
    </lineage>
</organism>
<dbReference type="EMBL" id="JAMXFF010000085">
    <property type="protein sequence ID" value="MCT7970269.1"/>
    <property type="molecule type" value="Genomic_DNA"/>
</dbReference>
<accession>A0ABT2MZV2</accession>
<reference evidence="1 2" key="1">
    <citation type="journal article" date="2022" name="Front. Microbiol.">
        <title>High genomic differentiation and limited gene flow indicate recent cryptic speciation within the genus Laspinema (cyanobacteria).</title>
        <authorList>
            <person name="Stanojkovic A."/>
            <person name="Skoupy S."/>
            <person name="Skaloud P."/>
            <person name="Dvorak P."/>
        </authorList>
    </citation>
    <scope>NUCLEOTIDE SEQUENCE [LARGE SCALE GENOMIC DNA]</scope>
    <source>
        <strain evidence="1 2">D2a</strain>
    </source>
</reference>
<dbReference type="RefSeq" id="WP_368009688.1">
    <property type="nucleotide sequence ID" value="NZ_JAMXFF010000085.1"/>
</dbReference>
<protein>
    <submittedName>
        <fullName evidence="1">Uncharacterized protein</fullName>
    </submittedName>
</protein>
<keyword evidence="2" id="KW-1185">Reference proteome</keyword>
<sequence>MGSRGCSCDRTFGRITSHQSKNSTGFEVARLTHWESAFIQMCRHERAIGRLFRLKNGVQSRTWVLEKARYFCPLPSADYEQLRILGETTTGTDVYSVMESSGPMHRVDMVAEVTHTHSELADFIPTFDGLLQVRGDRIDCLLPWGDGDFI</sequence>
<evidence type="ECO:0000313" key="2">
    <source>
        <dbReference type="Proteomes" id="UP001525890"/>
    </source>
</evidence>